<dbReference type="KEGG" id="nfi:NFIA_113610"/>
<name>A1D8W9_NEOFI</name>
<keyword evidence="1" id="KW-0732">Signal</keyword>
<dbReference type="AlphaFoldDB" id="A1D8W9"/>
<dbReference type="GeneID" id="4589331"/>
<sequence length="55" mass="5935">MPAWVAKGVVISSVVPLLEMITVDNVEIYAPVAQSVQEMHASVPAVDWLLAMDNV</sequence>
<evidence type="ECO:0000313" key="2">
    <source>
        <dbReference type="EMBL" id="EAW20830.1"/>
    </source>
</evidence>
<feature type="chain" id="PRO_5002634280" evidence="1">
    <location>
        <begin position="21"/>
        <end position="55"/>
    </location>
</feature>
<dbReference type="VEuPathDB" id="FungiDB:NFIA_113610"/>
<protein>
    <submittedName>
        <fullName evidence="2">Uncharacterized protein</fullName>
    </submittedName>
</protein>
<dbReference type="EMBL" id="DS027692">
    <property type="protein sequence ID" value="EAW20830.1"/>
    <property type="molecule type" value="Genomic_DNA"/>
</dbReference>
<accession>A1D8W9</accession>
<evidence type="ECO:0000313" key="3">
    <source>
        <dbReference type="Proteomes" id="UP000006702"/>
    </source>
</evidence>
<evidence type="ECO:0000256" key="1">
    <source>
        <dbReference type="SAM" id="SignalP"/>
    </source>
</evidence>
<dbReference type="Proteomes" id="UP000006702">
    <property type="component" value="Unassembled WGS sequence"/>
</dbReference>
<keyword evidence="3" id="KW-1185">Reference proteome</keyword>
<feature type="signal peptide" evidence="1">
    <location>
        <begin position="1"/>
        <end position="20"/>
    </location>
</feature>
<gene>
    <name evidence="2" type="ORF">NFIA_113610</name>
</gene>
<dbReference type="RefSeq" id="XP_001262727.1">
    <property type="nucleotide sequence ID" value="XM_001262726.1"/>
</dbReference>
<reference evidence="3" key="1">
    <citation type="journal article" date="2008" name="PLoS Genet.">
        <title>Genomic islands in the pathogenic filamentous fungus Aspergillus fumigatus.</title>
        <authorList>
            <person name="Fedorova N.D."/>
            <person name="Khaldi N."/>
            <person name="Joardar V.S."/>
            <person name="Maiti R."/>
            <person name="Amedeo P."/>
            <person name="Anderson M.J."/>
            <person name="Crabtree J."/>
            <person name="Silva J.C."/>
            <person name="Badger J.H."/>
            <person name="Albarraq A."/>
            <person name="Angiuoli S."/>
            <person name="Bussey H."/>
            <person name="Bowyer P."/>
            <person name="Cotty P.J."/>
            <person name="Dyer P.S."/>
            <person name="Egan A."/>
            <person name="Galens K."/>
            <person name="Fraser-Liggett C.M."/>
            <person name="Haas B.J."/>
            <person name="Inman J.M."/>
            <person name="Kent R."/>
            <person name="Lemieux S."/>
            <person name="Malavazi I."/>
            <person name="Orvis J."/>
            <person name="Roemer T."/>
            <person name="Ronning C.M."/>
            <person name="Sundaram J.P."/>
            <person name="Sutton G."/>
            <person name="Turner G."/>
            <person name="Venter J.C."/>
            <person name="White O.R."/>
            <person name="Whitty B.R."/>
            <person name="Youngman P."/>
            <person name="Wolfe K.H."/>
            <person name="Goldman G.H."/>
            <person name="Wortman J.R."/>
            <person name="Jiang B."/>
            <person name="Denning D.W."/>
            <person name="Nierman W.C."/>
        </authorList>
    </citation>
    <scope>NUCLEOTIDE SEQUENCE [LARGE SCALE GENOMIC DNA]</scope>
    <source>
        <strain evidence="3">ATCC 1020 / DSM 3700 / CBS 544.65 / FGSC A1164 / JCM 1740 / NRRL 181 / WB 181</strain>
    </source>
</reference>
<proteinExistence type="predicted"/>
<dbReference type="HOGENOM" id="CLU_3032917_0_0_1"/>
<organism evidence="2 3">
    <name type="scientific">Neosartorya fischeri (strain ATCC 1020 / DSM 3700 / CBS 544.65 / FGSC A1164 / JCM 1740 / NRRL 181 / WB 181)</name>
    <name type="common">Aspergillus fischerianus</name>
    <dbReference type="NCBI Taxonomy" id="331117"/>
    <lineage>
        <taxon>Eukaryota</taxon>
        <taxon>Fungi</taxon>
        <taxon>Dikarya</taxon>
        <taxon>Ascomycota</taxon>
        <taxon>Pezizomycotina</taxon>
        <taxon>Eurotiomycetes</taxon>
        <taxon>Eurotiomycetidae</taxon>
        <taxon>Eurotiales</taxon>
        <taxon>Aspergillaceae</taxon>
        <taxon>Aspergillus</taxon>
        <taxon>Aspergillus subgen. Fumigati</taxon>
    </lineage>
</organism>